<feature type="transmembrane region" description="Helical" evidence="1">
    <location>
        <begin position="100"/>
        <end position="119"/>
    </location>
</feature>
<dbReference type="PANTHER" id="PTHR36435:SF1">
    <property type="entry name" value="CAAX AMINO TERMINAL PROTEASE FAMILY PROTEIN"/>
    <property type="match status" value="1"/>
</dbReference>
<dbReference type="GeneID" id="81211430"/>
<keyword evidence="1" id="KW-0472">Membrane</keyword>
<accession>A0ABD5T5T4</accession>
<feature type="transmembrane region" description="Helical" evidence="1">
    <location>
        <begin position="139"/>
        <end position="159"/>
    </location>
</feature>
<dbReference type="Proteomes" id="UP001596443">
    <property type="component" value="Unassembled WGS sequence"/>
</dbReference>
<protein>
    <submittedName>
        <fullName evidence="3">CPBP family intramembrane glutamic endopeptidase</fullName>
        <ecNumber evidence="3">3.4.-.-</ecNumber>
    </submittedName>
</protein>
<dbReference type="GO" id="GO:0080120">
    <property type="term" value="P:CAAX-box protein maturation"/>
    <property type="evidence" value="ECO:0007669"/>
    <property type="project" value="UniProtKB-ARBA"/>
</dbReference>
<dbReference type="EC" id="3.4.-.-" evidence="3"/>
<feature type="domain" description="CAAX prenyl protease 2/Lysostaphin resistance protein A-like" evidence="2">
    <location>
        <begin position="140"/>
        <end position="231"/>
    </location>
</feature>
<keyword evidence="3" id="KW-0378">Hydrolase</keyword>
<proteinExistence type="predicted"/>
<dbReference type="AlphaFoldDB" id="A0ABD5T5T4"/>
<feature type="transmembrane region" description="Helical" evidence="1">
    <location>
        <begin position="218"/>
        <end position="236"/>
    </location>
</feature>
<evidence type="ECO:0000313" key="4">
    <source>
        <dbReference type="Proteomes" id="UP001596443"/>
    </source>
</evidence>
<dbReference type="InterPro" id="IPR003675">
    <property type="entry name" value="Rce1/LyrA-like_dom"/>
</dbReference>
<keyword evidence="4" id="KW-1185">Reference proteome</keyword>
<evidence type="ECO:0000259" key="2">
    <source>
        <dbReference type="Pfam" id="PF02517"/>
    </source>
</evidence>
<feature type="transmembrane region" description="Helical" evidence="1">
    <location>
        <begin position="62"/>
        <end position="80"/>
    </location>
</feature>
<comment type="caution">
    <text evidence="3">The sequence shown here is derived from an EMBL/GenBank/DDBJ whole genome shotgun (WGS) entry which is preliminary data.</text>
</comment>
<name>A0ABD5T5T4_9EURY</name>
<dbReference type="EMBL" id="JBHSWX010000001">
    <property type="protein sequence ID" value="MFC6784713.1"/>
    <property type="molecule type" value="Genomic_DNA"/>
</dbReference>
<dbReference type="PANTHER" id="PTHR36435">
    <property type="entry name" value="SLR1288 PROTEIN"/>
    <property type="match status" value="1"/>
</dbReference>
<reference evidence="3 4" key="1">
    <citation type="journal article" date="2019" name="Int. J. Syst. Evol. Microbiol.">
        <title>The Global Catalogue of Microorganisms (GCM) 10K type strain sequencing project: providing services to taxonomists for standard genome sequencing and annotation.</title>
        <authorList>
            <consortium name="The Broad Institute Genomics Platform"/>
            <consortium name="The Broad Institute Genome Sequencing Center for Infectious Disease"/>
            <person name="Wu L."/>
            <person name="Ma J."/>
        </authorList>
    </citation>
    <scope>NUCLEOTIDE SEQUENCE [LARGE SCALE GENOMIC DNA]</scope>
    <source>
        <strain evidence="3 4">SYNS20</strain>
    </source>
</reference>
<gene>
    <name evidence="3" type="ORF">ACFQFD_01515</name>
</gene>
<feature type="transmembrane region" description="Helical" evidence="1">
    <location>
        <begin position="171"/>
        <end position="188"/>
    </location>
</feature>
<feature type="transmembrane region" description="Helical" evidence="1">
    <location>
        <begin position="194"/>
        <end position="211"/>
    </location>
</feature>
<dbReference type="Pfam" id="PF02517">
    <property type="entry name" value="Rce1-like"/>
    <property type="match status" value="1"/>
</dbReference>
<feature type="transmembrane region" description="Helical" evidence="1">
    <location>
        <begin position="21"/>
        <end position="42"/>
    </location>
</feature>
<dbReference type="InterPro" id="IPR052710">
    <property type="entry name" value="CAAX_protease"/>
</dbReference>
<sequence>MTEATGIDQLMRRVRIRDSPGDRLGTVLTITLLPVPIVSALYASHRLLAGTPEAGGSGALSYLIYGCVNLLVVAILYVILTPKRRESVFVFHRPSAGEVAGSLGAFLAGLGVYQVTARVNAVLGVQMSGFSYSLNDPMTVFAVVAGAVVLAPVTEEILYRGLVLGALTDRGIGSVSATVVMTALFAVIHLPNFGVGGTIFISAWGILPAILRIRYENLVGAVVMHVLNNLFAYVIVVKLG</sequence>
<keyword evidence="1" id="KW-1133">Transmembrane helix</keyword>
<evidence type="ECO:0000256" key="1">
    <source>
        <dbReference type="SAM" id="Phobius"/>
    </source>
</evidence>
<keyword evidence="1" id="KW-0812">Transmembrane</keyword>
<dbReference type="RefSeq" id="WP_284063534.1">
    <property type="nucleotide sequence ID" value="NZ_CP126159.1"/>
</dbReference>
<evidence type="ECO:0000313" key="3">
    <source>
        <dbReference type="EMBL" id="MFC6784713.1"/>
    </source>
</evidence>
<dbReference type="GO" id="GO:0004175">
    <property type="term" value="F:endopeptidase activity"/>
    <property type="evidence" value="ECO:0007669"/>
    <property type="project" value="UniProtKB-ARBA"/>
</dbReference>
<organism evidence="3 4">
    <name type="scientific">Halobaculum halobium</name>
    <dbReference type="NCBI Taxonomy" id="3032281"/>
    <lineage>
        <taxon>Archaea</taxon>
        <taxon>Methanobacteriati</taxon>
        <taxon>Methanobacteriota</taxon>
        <taxon>Stenosarchaea group</taxon>
        <taxon>Halobacteria</taxon>
        <taxon>Halobacteriales</taxon>
        <taxon>Haloferacaceae</taxon>
        <taxon>Halobaculum</taxon>
    </lineage>
</organism>